<organism evidence="2 3">
    <name type="scientific">Leptospira mayottensis 200901122</name>
    <dbReference type="NCBI Taxonomy" id="1193010"/>
    <lineage>
        <taxon>Bacteria</taxon>
        <taxon>Pseudomonadati</taxon>
        <taxon>Spirochaetota</taxon>
        <taxon>Spirochaetia</taxon>
        <taxon>Leptospirales</taxon>
        <taxon>Leptospiraceae</taxon>
        <taxon>Leptospira</taxon>
    </lineage>
</organism>
<dbReference type="AlphaFoldDB" id="A0AA87MN37"/>
<sequence length="75" mass="8977">MKVESTRDYEDSANPENTPKIEPKRSRERIRYFSIYDRRNTHKKHFSKLLSTTSFLSFIRLLYRSGSGNTNFPFL</sequence>
<evidence type="ECO:0000313" key="3">
    <source>
        <dbReference type="Proteomes" id="UP000001343"/>
    </source>
</evidence>
<evidence type="ECO:0000256" key="1">
    <source>
        <dbReference type="SAM" id="MobiDB-lite"/>
    </source>
</evidence>
<comment type="caution">
    <text evidence="2">The sequence shown here is derived from an EMBL/GenBank/DDBJ whole genome shotgun (WGS) entry which is preliminary data.</text>
</comment>
<proteinExistence type="predicted"/>
<dbReference type="Proteomes" id="UP000001343">
    <property type="component" value="Unassembled WGS sequence"/>
</dbReference>
<feature type="region of interest" description="Disordered" evidence="1">
    <location>
        <begin position="1"/>
        <end position="25"/>
    </location>
</feature>
<name>A0AA87MN37_9LEPT</name>
<dbReference type="EMBL" id="AKWM02000036">
    <property type="protein sequence ID" value="EKS00474.1"/>
    <property type="molecule type" value="Genomic_DNA"/>
</dbReference>
<reference evidence="2 3" key="1">
    <citation type="journal article" date="2014" name="Int. J. Syst. Evol. Microbiol.">
        <title>Leptospira mayottensis sp. nov., a pathogenic species of the genus Leptospira isolated from humans.</title>
        <authorList>
            <person name="Bourhy P."/>
            <person name="Collet L."/>
            <person name="Brisse S."/>
            <person name="Picardeau M."/>
        </authorList>
    </citation>
    <scope>NUCLEOTIDE SEQUENCE [LARGE SCALE GENOMIC DNA]</scope>
    <source>
        <strain evidence="2 3">200901122</strain>
    </source>
</reference>
<protein>
    <submittedName>
        <fullName evidence="2">Uncharacterized protein</fullName>
    </submittedName>
</protein>
<gene>
    <name evidence="2" type="ORF">LEP1GSC125_4075</name>
</gene>
<evidence type="ECO:0000313" key="2">
    <source>
        <dbReference type="EMBL" id="EKS00474.1"/>
    </source>
</evidence>
<accession>A0AA87MN37</accession>
<feature type="compositionally biased region" description="Basic and acidic residues" evidence="1">
    <location>
        <begin position="1"/>
        <end position="10"/>
    </location>
</feature>